<dbReference type="Proteomes" id="UP001595901">
    <property type="component" value="Unassembled WGS sequence"/>
</dbReference>
<protein>
    <recommendedName>
        <fullName evidence="3">6-phospho-beta-glucosidase</fullName>
    </recommendedName>
</protein>
<comment type="caution">
    <text evidence="1">The sequence shown here is derived from an EMBL/GenBank/DDBJ whole genome shotgun (WGS) entry which is preliminary data.</text>
</comment>
<keyword evidence="2" id="KW-1185">Reference proteome</keyword>
<organism evidence="1 2">
    <name type="scientific">Streptococcus dentapri</name>
    <dbReference type="NCBI Taxonomy" id="573564"/>
    <lineage>
        <taxon>Bacteria</taxon>
        <taxon>Bacillati</taxon>
        <taxon>Bacillota</taxon>
        <taxon>Bacilli</taxon>
        <taxon>Lactobacillales</taxon>
        <taxon>Streptococcaceae</taxon>
        <taxon>Streptococcus</taxon>
    </lineage>
</organism>
<evidence type="ECO:0000313" key="1">
    <source>
        <dbReference type="EMBL" id="MFC3931600.1"/>
    </source>
</evidence>
<evidence type="ECO:0000313" key="2">
    <source>
        <dbReference type="Proteomes" id="UP001595901"/>
    </source>
</evidence>
<proteinExistence type="predicted"/>
<accession>A0ABV8CZM6</accession>
<gene>
    <name evidence="1" type="ORF">ACFOSE_02160</name>
</gene>
<dbReference type="RefSeq" id="WP_380429895.1">
    <property type="nucleotide sequence ID" value="NZ_JBHSAC010000018.1"/>
</dbReference>
<dbReference type="EMBL" id="JBHSAC010000018">
    <property type="protein sequence ID" value="MFC3931600.1"/>
    <property type="molecule type" value="Genomic_DNA"/>
</dbReference>
<name>A0ABV8CZM6_9STRE</name>
<sequence>MAANQIGGGYLEGVDLMGYTLWGWMDLVFASTGEIKTLWFSYVDKDMMGRVVLNTALKNLLSVSKSHCTNEED</sequence>
<dbReference type="InterPro" id="IPR017853">
    <property type="entry name" value="GH"/>
</dbReference>
<dbReference type="SUPFAM" id="SSF51445">
    <property type="entry name" value="(Trans)glycosidases"/>
    <property type="match status" value="1"/>
</dbReference>
<reference evidence="2" key="1">
    <citation type="journal article" date="2019" name="Int. J. Syst. Evol. Microbiol.">
        <title>The Global Catalogue of Microorganisms (GCM) 10K type strain sequencing project: providing services to taxonomists for standard genome sequencing and annotation.</title>
        <authorList>
            <consortium name="The Broad Institute Genomics Platform"/>
            <consortium name="The Broad Institute Genome Sequencing Center for Infectious Disease"/>
            <person name="Wu L."/>
            <person name="Ma J."/>
        </authorList>
    </citation>
    <scope>NUCLEOTIDE SEQUENCE [LARGE SCALE GENOMIC DNA]</scope>
    <source>
        <strain evidence="2">CCUG 58728</strain>
    </source>
</reference>
<evidence type="ECO:0008006" key="3">
    <source>
        <dbReference type="Google" id="ProtNLM"/>
    </source>
</evidence>